<keyword evidence="2" id="KW-0418">Kinase</keyword>
<protein>
    <submittedName>
        <fullName evidence="2">L-type lectin-domain containing receptor kinase IV.1-like</fullName>
    </submittedName>
</protein>
<feature type="region of interest" description="Disordered" evidence="1">
    <location>
        <begin position="340"/>
        <end position="362"/>
    </location>
</feature>
<gene>
    <name evidence="2" type="ORF">M6B38_164220</name>
</gene>
<feature type="compositionally biased region" description="Basic and acidic residues" evidence="1">
    <location>
        <begin position="410"/>
        <end position="433"/>
    </location>
</feature>
<feature type="region of interest" description="Disordered" evidence="1">
    <location>
        <begin position="105"/>
        <end position="135"/>
    </location>
</feature>
<evidence type="ECO:0000313" key="2">
    <source>
        <dbReference type="EMBL" id="KAJ6809045.1"/>
    </source>
</evidence>
<proteinExistence type="predicted"/>
<dbReference type="GO" id="GO:0016301">
    <property type="term" value="F:kinase activity"/>
    <property type="evidence" value="ECO:0007669"/>
    <property type="project" value="UniProtKB-KW"/>
</dbReference>
<name>A0AAX6EZ86_IRIPA</name>
<keyword evidence="2" id="KW-0808">Transferase</keyword>
<dbReference type="AlphaFoldDB" id="A0AAX6EZ86"/>
<keyword evidence="3" id="KW-1185">Reference proteome</keyword>
<feature type="region of interest" description="Disordered" evidence="1">
    <location>
        <begin position="401"/>
        <end position="447"/>
    </location>
</feature>
<keyword evidence="2" id="KW-0675">Receptor</keyword>
<comment type="caution">
    <text evidence="2">The sequence shown here is derived from an EMBL/GenBank/DDBJ whole genome shotgun (WGS) entry which is preliminary data.</text>
</comment>
<evidence type="ECO:0000256" key="1">
    <source>
        <dbReference type="SAM" id="MobiDB-lite"/>
    </source>
</evidence>
<reference evidence="2" key="1">
    <citation type="journal article" date="2023" name="GigaByte">
        <title>Genome assembly of the bearded iris, Iris pallida Lam.</title>
        <authorList>
            <person name="Bruccoleri R.E."/>
            <person name="Oakeley E.J."/>
            <person name="Faust A.M.E."/>
            <person name="Altorfer M."/>
            <person name="Dessus-Babus S."/>
            <person name="Burckhardt D."/>
            <person name="Oertli M."/>
            <person name="Naumann U."/>
            <person name="Petersen F."/>
            <person name="Wong J."/>
        </authorList>
    </citation>
    <scope>NUCLEOTIDE SEQUENCE</scope>
    <source>
        <strain evidence="2">GSM-AAB239-AS_SAM_17_03QT</strain>
    </source>
</reference>
<reference evidence="2" key="2">
    <citation type="submission" date="2023-04" db="EMBL/GenBank/DDBJ databases">
        <authorList>
            <person name="Bruccoleri R.E."/>
            <person name="Oakeley E.J."/>
            <person name="Faust A.-M."/>
            <person name="Dessus-Babus S."/>
            <person name="Altorfer M."/>
            <person name="Burckhardt D."/>
            <person name="Oertli M."/>
            <person name="Naumann U."/>
            <person name="Petersen F."/>
            <person name="Wong J."/>
        </authorList>
    </citation>
    <scope>NUCLEOTIDE SEQUENCE</scope>
    <source>
        <strain evidence="2">GSM-AAB239-AS_SAM_17_03QT</strain>
        <tissue evidence="2">Leaf</tissue>
    </source>
</reference>
<evidence type="ECO:0000313" key="3">
    <source>
        <dbReference type="Proteomes" id="UP001140949"/>
    </source>
</evidence>
<dbReference type="EMBL" id="JANAVB010033217">
    <property type="protein sequence ID" value="KAJ6809045.1"/>
    <property type="molecule type" value="Genomic_DNA"/>
</dbReference>
<accession>A0AAX6EZ86</accession>
<feature type="compositionally biased region" description="Basic and acidic residues" evidence="1">
    <location>
        <begin position="351"/>
        <end position="362"/>
    </location>
</feature>
<dbReference type="Proteomes" id="UP001140949">
    <property type="component" value="Unassembled WGS sequence"/>
</dbReference>
<organism evidence="2 3">
    <name type="scientific">Iris pallida</name>
    <name type="common">Sweet iris</name>
    <dbReference type="NCBI Taxonomy" id="29817"/>
    <lineage>
        <taxon>Eukaryota</taxon>
        <taxon>Viridiplantae</taxon>
        <taxon>Streptophyta</taxon>
        <taxon>Embryophyta</taxon>
        <taxon>Tracheophyta</taxon>
        <taxon>Spermatophyta</taxon>
        <taxon>Magnoliopsida</taxon>
        <taxon>Liliopsida</taxon>
        <taxon>Asparagales</taxon>
        <taxon>Iridaceae</taxon>
        <taxon>Iridoideae</taxon>
        <taxon>Irideae</taxon>
        <taxon>Iris</taxon>
    </lineage>
</organism>
<sequence>MSRSRVNKQIVPASDRLEKKHSLFHHVRHLGIPVQELHHLPHARPSRRHRMRAEQPELEHQLHLLHVEALPQPPVPRLRDRLFLQQVQHPVHKNQLDARRLQLDRSPPARNLQQEGPEGVDVGARGRDPGPRKLRREIPQCADHMRSLRIGSPIVKPREAEVPQPTVEFCIQQYIARLDIPVEDYLLPLFVQVQEPRRDAPDHPEPLAPAKKHLRPVEQVPVQAPVRHVVVDQEELAPPPAVAEQLDQVAVSDPADGRYLRHELLHALPRSVRHPLHRDLEFRFGHDPPVDAAEASGSEHAFLPESVGRFVQILVRDPMRPVLDLPIFALLGIPHLPPHRKDEAEYDEDQQEHRRGDQQSHKEDMTMFRRSICWNWRKSWEPRDVDLLCFPVQAEAPPQNVMQCGHRAGGRGESDVHSVGHERRQVERRRQQRDLGLSRAERRQGYV</sequence>